<dbReference type="EMBL" id="BDSP01000127">
    <property type="protein sequence ID" value="GAX18287.1"/>
    <property type="molecule type" value="Genomic_DNA"/>
</dbReference>
<dbReference type="InterPro" id="IPR036770">
    <property type="entry name" value="Ankyrin_rpt-contain_sf"/>
</dbReference>
<evidence type="ECO:0000313" key="4">
    <source>
        <dbReference type="Proteomes" id="UP000198406"/>
    </source>
</evidence>
<feature type="compositionally biased region" description="Acidic residues" evidence="2">
    <location>
        <begin position="390"/>
        <end position="410"/>
    </location>
</feature>
<accession>A0A1Z5JW74</accession>
<dbReference type="OrthoDB" id="46691at2759"/>
<comment type="caution">
    <text evidence="3">The sequence shown here is derived from an EMBL/GenBank/DDBJ whole genome shotgun (WGS) entry which is preliminary data.</text>
</comment>
<dbReference type="SUPFAM" id="SSF48403">
    <property type="entry name" value="Ankyrin repeat"/>
    <property type="match status" value="1"/>
</dbReference>
<dbReference type="InterPro" id="IPR002110">
    <property type="entry name" value="Ankyrin_rpt"/>
</dbReference>
<feature type="compositionally biased region" description="Low complexity" evidence="2">
    <location>
        <begin position="411"/>
        <end position="421"/>
    </location>
</feature>
<keyword evidence="4" id="KW-1185">Reference proteome</keyword>
<dbReference type="PROSITE" id="PS50088">
    <property type="entry name" value="ANK_REPEAT"/>
    <property type="match status" value="1"/>
</dbReference>
<organism evidence="3 4">
    <name type="scientific">Fistulifera solaris</name>
    <name type="common">Oleaginous diatom</name>
    <dbReference type="NCBI Taxonomy" id="1519565"/>
    <lineage>
        <taxon>Eukaryota</taxon>
        <taxon>Sar</taxon>
        <taxon>Stramenopiles</taxon>
        <taxon>Ochrophyta</taxon>
        <taxon>Bacillariophyta</taxon>
        <taxon>Bacillariophyceae</taxon>
        <taxon>Bacillariophycidae</taxon>
        <taxon>Naviculales</taxon>
        <taxon>Naviculaceae</taxon>
        <taxon>Fistulifera</taxon>
    </lineage>
</organism>
<dbReference type="AlphaFoldDB" id="A0A1Z5JW74"/>
<keyword evidence="1" id="KW-0040">ANK repeat</keyword>
<sequence length="459" mass="51238">MLSSTEERIARRRAQDRIPTTLQAVFLASNRGHEVKLAPPDKVASKEYFQNNVFLSSAAKKLNTTRNVFGVVDRKAMISSRQNNGRTFQRSNGKIQRSLPVSLFSPNPHKASTAKCQIEPNIPAQITIKEKVSPRRTKPSSPKRIAKTSISLQPLPAEDCVRSIAISPHEFLVQKLEERGYCTHTFNTLDTAYYIKPTPLQLASYDVYLIGQVRAHQPEGLLEMIQCGLSPNPCNRYGESLVHTVSRFGNHVLLKVLLDQGCTVQVSDDYGRTPLHDAFWTARPSFDTVGLLLQQDPHLLFLMDTRGNVPLDYVRKEDWETWIHFFRDRLDVYWAIPGDPEPSPLMTKSVVRLPLADPENALPIDVAKLVASGRVQPGEALLLVANLDNESDCSQSDDDDSSSYEDDLSDDISSVDGSVSETDVDDDDSFAEYKEVITTLRASVMNLRMSTTSSKATCV</sequence>
<proteinExistence type="predicted"/>
<dbReference type="Proteomes" id="UP000198406">
    <property type="component" value="Unassembled WGS sequence"/>
</dbReference>
<feature type="repeat" description="ANK" evidence="1">
    <location>
        <begin position="237"/>
        <end position="269"/>
    </location>
</feature>
<dbReference type="Gene3D" id="1.25.40.20">
    <property type="entry name" value="Ankyrin repeat-containing domain"/>
    <property type="match status" value="1"/>
</dbReference>
<name>A0A1Z5JW74_FISSO</name>
<feature type="region of interest" description="Disordered" evidence="2">
    <location>
        <begin position="390"/>
        <end position="427"/>
    </location>
</feature>
<reference evidence="3 4" key="1">
    <citation type="journal article" date="2015" name="Plant Cell">
        <title>Oil accumulation by the oleaginous diatom Fistulifera solaris as revealed by the genome and transcriptome.</title>
        <authorList>
            <person name="Tanaka T."/>
            <person name="Maeda Y."/>
            <person name="Veluchamy A."/>
            <person name="Tanaka M."/>
            <person name="Abida H."/>
            <person name="Marechal E."/>
            <person name="Bowler C."/>
            <person name="Muto M."/>
            <person name="Sunaga Y."/>
            <person name="Tanaka M."/>
            <person name="Yoshino T."/>
            <person name="Taniguchi T."/>
            <person name="Fukuda Y."/>
            <person name="Nemoto M."/>
            <person name="Matsumoto M."/>
            <person name="Wong P.S."/>
            <person name="Aburatani S."/>
            <person name="Fujibuchi W."/>
        </authorList>
    </citation>
    <scope>NUCLEOTIDE SEQUENCE [LARGE SCALE GENOMIC DNA]</scope>
    <source>
        <strain evidence="3 4">JPCC DA0580</strain>
    </source>
</reference>
<dbReference type="Pfam" id="PF12796">
    <property type="entry name" value="Ank_2"/>
    <property type="match status" value="1"/>
</dbReference>
<dbReference type="InParanoid" id="A0A1Z5JW74"/>
<gene>
    <name evidence="3" type="ORF">FisN_23Hh180</name>
</gene>
<evidence type="ECO:0000256" key="2">
    <source>
        <dbReference type="SAM" id="MobiDB-lite"/>
    </source>
</evidence>
<evidence type="ECO:0000313" key="3">
    <source>
        <dbReference type="EMBL" id="GAX18287.1"/>
    </source>
</evidence>
<protein>
    <submittedName>
        <fullName evidence="3">Uncharacterized protein</fullName>
    </submittedName>
</protein>
<evidence type="ECO:0000256" key="1">
    <source>
        <dbReference type="PROSITE-ProRule" id="PRU00023"/>
    </source>
</evidence>